<protein>
    <submittedName>
        <fullName evidence="1">Uncharacterized protein</fullName>
    </submittedName>
</protein>
<reference evidence="1" key="1">
    <citation type="submission" date="2018-05" db="EMBL/GenBank/DDBJ databases">
        <authorList>
            <person name="Lanie J.A."/>
            <person name="Ng W.-L."/>
            <person name="Kazmierczak K.M."/>
            <person name="Andrzejewski T.M."/>
            <person name="Davidsen T.M."/>
            <person name="Wayne K.J."/>
            <person name="Tettelin H."/>
            <person name="Glass J.I."/>
            <person name="Rusch D."/>
            <person name="Podicherti R."/>
            <person name="Tsui H.-C.T."/>
            <person name="Winkler M.E."/>
        </authorList>
    </citation>
    <scope>NUCLEOTIDE SEQUENCE</scope>
</reference>
<organism evidence="1">
    <name type="scientific">marine metagenome</name>
    <dbReference type="NCBI Taxonomy" id="408172"/>
    <lineage>
        <taxon>unclassified sequences</taxon>
        <taxon>metagenomes</taxon>
        <taxon>ecological metagenomes</taxon>
    </lineage>
</organism>
<name>A0A382GK09_9ZZZZ</name>
<accession>A0A382GK09</accession>
<evidence type="ECO:0000313" key="1">
    <source>
        <dbReference type="EMBL" id="SVB75232.1"/>
    </source>
</evidence>
<proteinExistence type="predicted"/>
<dbReference type="AlphaFoldDB" id="A0A382GK09"/>
<dbReference type="EMBL" id="UINC01055862">
    <property type="protein sequence ID" value="SVB75232.1"/>
    <property type="molecule type" value="Genomic_DNA"/>
</dbReference>
<sequence length="101" mass="11015">MWKSTKTVALEQHMDAITVAVAAPGRQPPEFCGDVPSTPEAVRKLVGRLDDGKMDLRFCYEAGPCGYGLYRQLTMMGYDCSVVAPSLSPRRPGVAHQDRSA</sequence>
<gene>
    <name evidence="1" type="ORF">METZ01_LOCUS228086</name>
</gene>